<name>A0ABX0U7Y8_9FLAO</name>
<reference evidence="1 2" key="1">
    <citation type="submission" date="2020-03" db="EMBL/GenBank/DDBJ databases">
        <title>Genomic Encyclopedia of Type Strains, Phase IV (KMG-IV): sequencing the most valuable type-strain genomes for metagenomic binning, comparative biology and taxonomic classification.</title>
        <authorList>
            <person name="Goeker M."/>
        </authorList>
    </citation>
    <scope>NUCLEOTIDE SEQUENCE [LARGE SCALE GENOMIC DNA]</scope>
    <source>
        <strain evidence="1 2">DSM 101599</strain>
    </source>
</reference>
<dbReference type="Proteomes" id="UP000745859">
    <property type="component" value="Unassembled WGS sequence"/>
</dbReference>
<dbReference type="EMBL" id="JAASQL010000001">
    <property type="protein sequence ID" value="NIJ43631.1"/>
    <property type="molecule type" value="Genomic_DNA"/>
</dbReference>
<proteinExistence type="predicted"/>
<protein>
    <submittedName>
        <fullName evidence="1">Uncharacterized protein</fullName>
    </submittedName>
</protein>
<keyword evidence="2" id="KW-1185">Reference proteome</keyword>
<sequence length="162" mass="18826">MKKLFAKLKGKSLLSYDNKGVNVVTSLKRCNVVEWSKINKIVFVGHFEEYSGYFLTEEYKTKALYNDIYTDCSQNMLKIRTGGTPTVKNNTSKPFSRKFGTTCVYYAVFVEYLTDEGDKNLFAVHYDADRKAEIVKELERFLNDKKIFVENRIEGFNYIADL</sequence>
<accession>A0ABX0U7Y8</accession>
<evidence type="ECO:0000313" key="2">
    <source>
        <dbReference type="Proteomes" id="UP000745859"/>
    </source>
</evidence>
<comment type="caution">
    <text evidence="1">The sequence shown here is derived from an EMBL/GenBank/DDBJ whole genome shotgun (WGS) entry which is preliminary data.</text>
</comment>
<organism evidence="1 2">
    <name type="scientific">Wenyingzhuangia heitensis</name>
    <dbReference type="NCBI Taxonomy" id="1487859"/>
    <lineage>
        <taxon>Bacteria</taxon>
        <taxon>Pseudomonadati</taxon>
        <taxon>Bacteroidota</taxon>
        <taxon>Flavobacteriia</taxon>
        <taxon>Flavobacteriales</taxon>
        <taxon>Flavobacteriaceae</taxon>
        <taxon>Wenyingzhuangia</taxon>
    </lineage>
</organism>
<gene>
    <name evidence="1" type="ORF">FHR24_000070</name>
</gene>
<evidence type="ECO:0000313" key="1">
    <source>
        <dbReference type="EMBL" id="NIJ43631.1"/>
    </source>
</evidence>
<dbReference type="RefSeq" id="WP_167182207.1">
    <property type="nucleotide sequence ID" value="NZ_JAASQL010000001.1"/>
</dbReference>